<organism evidence="1 2">
    <name type="scientific">Olea europaea subsp. europaea</name>
    <dbReference type="NCBI Taxonomy" id="158383"/>
    <lineage>
        <taxon>Eukaryota</taxon>
        <taxon>Viridiplantae</taxon>
        <taxon>Streptophyta</taxon>
        <taxon>Embryophyta</taxon>
        <taxon>Tracheophyta</taxon>
        <taxon>Spermatophyta</taxon>
        <taxon>Magnoliopsida</taxon>
        <taxon>eudicotyledons</taxon>
        <taxon>Gunneridae</taxon>
        <taxon>Pentapetalae</taxon>
        <taxon>asterids</taxon>
        <taxon>lamiids</taxon>
        <taxon>Lamiales</taxon>
        <taxon>Oleaceae</taxon>
        <taxon>Oleeae</taxon>
        <taxon>Olea</taxon>
    </lineage>
</organism>
<accession>A0A8S0PXR7</accession>
<dbReference type="EMBL" id="CACTIH010000316">
    <property type="protein sequence ID" value="CAA2959306.1"/>
    <property type="molecule type" value="Genomic_DNA"/>
</dbReference>
<dbReference type="Gramene" id="OE9A059133T1">
    <property type="protein sequence ID" value="OE9A059133C1"/>
    <property type="gene ID" value="OE9A059133"/>
</dbReference>
<name>A0A8S0PXR7_OLEEU</name>
<sequence length="337" mass="38741">MSNNYDNWERLVETVLRREHDRELALAHSREPSTSSSIISDPRTEIHDTQNIQLGSSSNIVNERDWERLQLSDYEDIISRSVDPLAYATMKDLYLSLCDCPILLDGGKMSFHIDKTTGKKCVMIGARKLKILWGEIPEFWKLASHQDSRSLTMYKIYLFSFEFPLKLHVNNIMCRFLTVAKLKQVLRFDIRGKIDTNMLSPKTPYAAYLVYGFTNSYKGSPSLANAIISFDRIKDGDAHKRASILNLNPRTDRNGNTAMRPDKWMEVEIGGFYTDQEDNSVAEVRVWENTQCLKSGLVVEGIEFRPPNANSVIFPKKNLREKRKGSQRLFSIFRISG</sequence>
<comment type="caution">
    <text evidence="1">The sequence shown here is derived from an EMBL/GenBank/DDBJ whole genome shotgun (WGS) entry which is preliminary data.</text>
</comment>
<keyword evidence="2" id="KW-1185">Reference proteome</keyword>
<dbReference type="Proteomes" id="UP000594638">
    <property type="component" value="Unassembled WGS sequence"/>
</dbReference>
<dbReference type="PANTHER" id="PTHR32278:SF116">
    <property type="entry name" value="F-BOX PROTEIN PP2-B10-LIKE"/>
    <property type="match status" value="1"/>
</dbReference>
<protein>
    <submittedName>
        <fullName evidence="1">Uncharacterized protein</fullName>
    </submittedName>
</protein>
<dbReference type="Pfam" id="PF14299">
    <property type="entry name" value="PP2"/>
    <property type="match status" value="1"/>
</dbReference>
<reference evidence="1 2" key="1">
    <citation type="submission" date="2019-12" db="EMBL/GenBank/DDBJ databases">
        <authorList>
            <person name="Alioto T."/>
            <person name="Alioto T."/>
            <person name="Gomez Garrido J."/>
        </authorList>
    </citation>
    <scope>NUCLEOTIDE SEQUENCE [LARGE SCALE GENOMIC DNA]</scope>
</reference>
<gene>
    <name evidence="1" type="ORF">OLEA9_A059133</name>
</gene>
<evidence type="ECO:0000313" key="2">
    <source>
        <dbReference type="Proteomes" id="UP000594638"/>
    </source>
</evidence>
<dbReference type="OrthoDB" id="10336487at2759"/>
<dbReference type="InterPro" id="IPR025886">
    <property type="entry name" value="PP2-like"/>
</dbReference>
<dbReference type="PANTHER" id="PTHR32278">
    <property type="entry name" value="F-BOX DOMAIN-CONTAINING PROTEIN"/>
    <property type="match status" value="1"/>
</dbReference>
<evidence type="ECO:0000313" key="1">
    <source>
        <dbReference type="EMBL" id="CAA2959306.1"/>
    </source>
</evidence>
<proteinExistence type="predicted"/>
<dbReference type="AlphaFoldDB" id="A0A8S0PXR7"/>